<comment type="caution">
    <text evidence="14">The sequence shown here is derived from an EMBL/GenBank/DDBJ whole genome shotgun (WGS) entry which is preliminary data.</text>
</comment>
<name>A0AA36H8L5_CYLNA</name>
<dbReference type="EMBL" id="CATQJL010000316">
    <property type="protein sequence ID" value="CAJ0606151.1"/>
    <property type="molecule type" value="Genomic_DNA"/>
</dbReference>
<comment type="cofactor">
    <cofactor evidence="1 11">
        <name>Mn(2+)</name>
        <dbReference type="ChEBI" id="CHEBI:29035"/>
    </cofactor>
</comment>
<keyword evidence="7 11" id="KW-0378">Hydrolase</keyword>
<evidence type="ECO:0000256" key="11">
    <source>
        <dbReference type="RuleBase" id="RU367085"/>
    </source>
</evidence>
<evidence type="ECO:0000313" key="14">
    <source>
        <dbReference type="EMBL" id="CAJ0606151.1"/>
    </source>
</evidence>
<evidence type="ECO:0000256" key="10">
    <source>
        <dbReference type="ARBA" id="ARBA00023239"/>
    </source>
</evidence>
<comment type="similarity">
    <text evidence="2 11">Belongs to the ENDOU family.</text>
</comment>
<gene>
    <name evidence="14" type="ORF">CYNAS_LOCUS18134</name>
</gene>
<protein>
    <recommendedName>
        <fullName evidence="13">EndoU domain-containing protein</fullName>
    </recommendedName>
</protein>
<dbReference type="GO" id="GO:0046872">
    <property type="term" value="F:metal ion binding"/>
    <property type="evidence" value="ECO:0007669"/>
    <property type="project" value="UniProtKB-UniRule"/>
</dbReference>
<dbReference type="GO" id="GO:0003723">
    <property type="term" value="F:RNA binding"/>
    <property type="evidence" value="ECO:0007669"/>
    <property type="project" value="UniProtKB-UniRule"/>
</dbReference>
<feature type="compositionally biased region" description="Low complexity" evidence="12">
    <location>
        <begin position="161"/>
        <end position="171"/>
    </location>
</feature>
<evidence type="ECO:0000313" key="15">
    <source>
        <dbReference type="Proteomes" id="UP001176961"/>
    </source>
</evidence>
<dbReference type="AlphaFoldDB" id="A0AA36H8L5"/>
<dbReference type="GO" id="GO:0016787">
    <property type="term" value="F:hydrolase activity"/>
    <property type="evidence" value="ECO:0007669"/>
    <property type="project" value="UniProtKB-KW"/>
</dbReference>
<comment type="subunit">
    <text evidence="3 11">Monomer.</text>
</comment>
<feature type="region of interest" description="Disordered" evidence="12">
    <location>
        <begin position="161"/>
        <end position="183"/>
    </location>
</feature>
<organism evidence="14 15">
    <name type="scientific">Cylicocyclus nassatus</name>
    <name type="common">Nematode worm</name>
    <dbReference type="NCBI Taxonomy" id="53992"/>
    <lineage>
        <taxon>Eukaryota</taxon>
        <taxon>Metazoa</taxon>
        <taxon>Ecdysozoa</taxon>
        <taxon>Nematoda</taxon>
        <taxon>Chromadorea</taxon>
        <taxon>Rhabditida</taxon>
        <taxon>Rhabditina</taxon>
        <taxon>Rhabditomorpha</taxon>
        <taxon>Strongyloidea</taxon>
        <taxon>Strongylidae</taxon>
        <taxon>Cylicocyclus</taxon>
    </lineage>
</organism>
<reference evidence="14" key="1">
    <citation type="submission" date="2023-07" db="EMBL/GenBank/DDBJ databases">
        <authorList>
            <consortium name="CYATHOMIX"/>
        </authorList>
    </citation>
    <scope>NUCLEOTIDE SEQUENCE</scope>
    <source>
        <strain evidence="14">N/A</strain>
    </source>
</reference>
<keyword evidence="15" id="KW-1185">Reference proteome</keyword>
<dbReference type="Pfam" id="PF09412">
    <property type="entry name" value="XendoU"/>
    <property type="match status" value="1"/>
</dbReference>
<dbReference type="PANTHER" id="PTHR12439:SF11">
    <property type="entry name" value="URIDYLATE-SPECIFIC ENDORIBONUCLEASE"/>
    <property type="match status" value="1"/>
</dbReference>
<proteinExistence type="inferred from homology"/>
<keyword evidence="10" id="KW-0456">Lyase</keyword>
<keyword evidence="5 11" id="KW-0479">Metal-binding</keyword>
<evidence type="ECO:0000256" key="6">
    <source>
        <dbReference type="ARBA" id="ARBA00022759"/>
    </source>
</evidence>
<dbReference type="GO" id="GO:0004521">
    <property type="term" value="F:RNA endonuclease activity"/>
    <property type="evidence" value="ECO:0007669"/>
    <property type="project" value="UniProtKB-UniRule"/>
</dbReference>
<dbReference type="SUPFAM" id="SSF142877">
    <property type="entry name" value="EndoU-like"/>
    <property type="match status" value="1"/>
</dbReference>
<feature type="compositionally biased region" description="Basic and acidic residues" evidence="12">
    <location>
        <begin position="173"/>
        <end position="183"/>
    </location>
</feature>
<accession>A0AA36H8L5</accession>
<keyword evidence="4 11" id="KW-0540">Nuclease</keyword>
<evidence type="ECO:0000256" key="3">
    <source>
        <dbReference type="ARBA" id="ARBA00011245"/>
    </source>
</evidence>
<sequence>MVTGLFGAMIYGEVYACLAKGGIETTEKRETSTFLTTILESKPWKVLYAFLRKKNHPFAKDPITFRYWMAQLWFLHYSRARGGADTSGFEHVFIGEVKNHEITGMHNWISFYQLDKNETKEFDYKGYVIKRGVRCNRVEIDGYPLAITSFDIVQNNKVSSAQSSRQQVRSPRSAREFGGRLTI</sequence>
<evidence type="ECO:0000256" key="7">
    <source>
        <dbReference type="ARBA" id="ARBA00022801"/>
    </source>
</evidence>
<evidence type="ECO:0000256" key="12">
    <source>
        <dbReference type="SAM" id="MobiDB-lite"/>
    </source>
</evidence>
<dbReference type="PROSITE" id="PS51959">
    <property type="entry name" value="ENDOU"/>
    <property type="match status" value="1"/>
</dbReference>
<dbReference type="PANTHER" id="PTHR12439">
    <property type="entry name" value="PLACENTAL PROTEIN 11-RELATED"/>
    <property type="match status" value="1"/>
</dbReference>
<dbReference type="InterPro" id="IPR037227">
    <property type="entry name" value="EndoU-like"/>
</dbReference>
<dbReference type="CDD" id="cd21159">
    <property type="entry name" value="XendoU"/>
    <property type="match status" value="1"/>
</dbReference>
<feature type="domain" description="EndoU" evidence="13">
    <location>
        <begin position="1"/>
        <end position="183"/>
    </location>
</feature>
<keyword evidence="6 11" id="KW-0255">Endonuclease</keyword>
<evidence type="ECO:0000256" key="8">
    <source>
        <dbReference type="ARBA" id="ARBA00022884"/>
    </source>
</evidence>
<evidence type="ECO:0000256" key="4">
    <source>
        <dbReference type="ARBA" id="ARBA00022722"/>
    </source>
</evidence>
<dbReference type="Proteomes" id="UP001176961">
    <property type="component" value="Unassembled WGS sequence"/>
</dbReference>
<evidence type="ECO:0000259" key="13">
    <source>
        <dbReference type="PROSITE" id="PS51959"/>
    </source>
</evidence>
<dbReference type="InterPro" id="IPR039787">
    <property type="entry name" value="ENDOU"/>
</dbReference>
<dbReference type="InterPro" id="IPR018998">
    <property type="entry name" value="EndoU_C"/>
</dbReference>
<evidence type="ECO:0000256" key="9">
    <source>
        <dbReference type="ARBA" id="ARBA00023211"/>
    </source>
</evidence>
<evidence type="ECO:0000256" key="2">
    <source>
        <dbReference type="ARBA" id="ARBA00010168"/>
    </source>
</evidence>
<dbReference type="GO" id="GO:0016829">
    <property type="term" value="F:lyase activity"/>
    <property type="evidence" value="ECO:0007669"/>
    <property type="project" value="UniProtKB-KW"/>
</dbReference>
<evidence type="ECO:0000256" key="1">
    <source>
        <dbReference type="ARBA" id="ARBA00001936"/>
    </source>
</evidence>
<evidence type="ECO:0000256" key="5">
    <source>
        <dbReference type="ARBA" id="ARBA00022723"/>
    </source>
</evidence>
<keyword evidence="9 11" id="KW-0464">Manganese</keyword>
<keyword evidence="8 11" id="KW-0694">RNA-binding</keyword>